<reference evidence="2 3" key="1">
    <citation type="submission" date="2019-08" db="EMBL/GenBank/DDBJ databases">
        <title>Whole genome of Aphis craccivora.</title>
        <authorList>
            <person name="Voronova N.V."/>
            <person name="Shulinski R.S."/>
            <person name="Bandarenka Y.V."/>
            <person name="Zhorov D.G."/>
            <person name="Warner D."/>
        </authorList>
    </citation>
    <scope>NUCLEOTIDE SEQUENCE [LARGE SCALE GENOMIC DNA]</scope>
    <source>
        <strain evidence="2">180601</strain>
        <tissue evidence="2">Whole Body</tissue>
    </source>
</reference>
<proteinExistence type="predicted"/>
<evidence type="ECO:0000313" key="3">
    <source>
        <dbReference type="Proteomes" id="UP000478052"/>
    </source>
</evidence>
<protein>
    <submittedName>
        <fullName evidence="2">Uncharacterized protein</fullName>
    </submittedName>
</protein>
<dbReference type="AlphaFoldDB" id="A0A6G0YLV0"/>
<gene>
    <name evidence="2" type="ORF">FWK35_00011949</name>
</gene>
<name>A0A6G0YLV0_APHCR</name>
<feature type="region of interest" description="Disordered" evidence="1">
    <location>
        <begin position="88"/>
        <end position="123"/>
    </location>
</feature>
<comment type="caution">
    <text evidence="2">The sequence shown here is derived from an EMBL/GenBank/DDBJ whole genome shotgun (WGS) entry which is preliminary data.</text>
</comment>
<organism evidence="2 3">
    <name type="scientific">Aphis craccivora</name>
    <name type="common">Cowpea aphid</name>
    <dbReference type="NCBI Taxonomy" id="307492"/>
    <lineage>
        <taxon>Eukaryota</taxon>
        <taxon>Metazoa</taxon>
        <taxon>Ecdysozoa</taxon>
        <taxon>Arthropoda</taxon>
        <taxon>Hexapoda</taxon>
        <taxon>Insecta</taxon>
        <taxon>Pterygota</taxon>
        <taxon>Neoptera</taxon>
        <taxon>Paraneoptera</taxon>
        <taxon>Hemiptera</taxon>
        <taxon>Sternorrhyncha</taxon>
        <taxon>Aphidomorpha</taxon>
        <taxon>Aphidoidea</taxon>
        <taxon>Aphididae</taxon>
        <taxon>Aphidini</taxon>
        <taxon>Aphis</taxon>
        <taxon>Aphis</taxon>
    </lineage>
</organism>
<keyword evidence="3" id="KW-1185">Reference proteome</keyword>
<evidence type="ECO:0000256" key="1">
    <source>
        <dbReference type="SAM" id="MobiDB-lite"/>
    </source>
</evidence>
<dbReference type="Proteomes" id="UP000478052">
    <property type="component" value="Unassembled WGS sequence"/>
</dbReference>
<dbReference type="EMBL" id="VUJU01003354">
    <property type="protein sequence ID" value="KAF0758207.1"/>
    <property type="molecule type" value="Genomic_DNA"/>
</dbReference>
<sequence>MNYLFRWLIIHHDRTYDVRTWYADRETVDGYPKSVVVAIATDGRSDGPPVDGVRRHGGLPTRFRRDRRAFRTHRDHGFPGSVVATTPKLCARRGPDARRPDGLAFTTRKTDATRTAATARRRR</sequence>
<accession>A0A6G0YLV0</accession>
<feature type="compositionally biased region" description="Low complexity" evidence="1">
    <location>
        <begin position="113"/>
        <end position="123"/>
    </location>
</feature>
<evidence type="ECO:0000313" key="2">
    <source>
        <dbReference type="EMBL" id="KAF0758207.1"/>
    </source>
</evidence>